<protein>
    <submittedName>
        <fullName evidence="2">Uncharacterized protein</fullName>
    </submittedName>
</protein>
<reference evidence="3" key="1">
    <citation type="journal article" date="2014" name="Proc. Natl. Acad. Sci. U.S.A.">
        <title>Extensive sampling of basidiomycete genomes demonstrates inadequacy of the white-rot/brown-rot paradigm for wood decay fungi.</title>
        <authorList>
            <person name="Riley R."/>
            <person name="Salamov A.A."/>
            <person name="Brown D.W."/>
            <person name="Nagy L.G."/>
            <person name="Floudas D."/>
            <person name="Held B.W."/>
            <person name="Levasseur A."/>
            <person name="Lombard V."/>
            <person name="Morin E."/>
            <person name="Otillar R."/>
            <person name="Lindquist E.A."/>
            <person name="Sun H."/>
            <person name="LaButti K.M."/>
            <person name="Schmutz J."/>
            <person name="Jabbour D."/>
            <person name="Luo H."/>
            <person name="Baker S.E."/>
            <person name="Pisabarro A.G."/>
            <person name="Walton J.D."/>
            <person name="Blanchette R.A."/>
            <person name="Henrissat B."/>
            <person name="Martin F."/>
            <person name="Cullen D."/>
            <person name="Hibbett D.S."/>
            <person name="Grigoriev I.V."/>
        </authorList>
    </citation>
    <scope>NUCLEOTIDE SEQUENCE [LARGE SCALE GENOMIC DNA]</scope>
    <source>
        <strain evidence="3">CBS 339.88</strain>
    </source>
</reference>
<name>A0A067TH09_GALM3</name>
<sequence length="259" mass="28077">MDLSDTSTRTSTNAAGLGIRKRVDSNVDESFESYVSVSPYKRPRLSAMAFPSSRGRLSSIGVGADRLPRPPLSIFNDIEGTSDGIFYYSPSREDRTTTSNSSFTAGSQSTSPFVSADFNAQHSGSSNSLGLIRSASSTSLRMSPIPFVYPLSSAKFFLRSPRTTISYTSPPTSGDIVAKHLTCSANSAVFFTRGNRVHFKNLNSNYHEDIGQLCKLSISQGNIRSLEFNSKSQPEVLAIGTTKGVVQLWDVQAKKMTVS</sequence>
<dbReference type="InterPro" id="IPR015943">
    <property type="entry name" value="WD40/YVTN_repeat-like_dom_sf"/>
</dbReference>
<dbReference type="STRING" id="685588.A0A067TH09"/>
<dbReference type="EMBL" id="KL142375">
    <property type="protein sequence ID" value="KDR78273.1"/>
    <property type="molecule type" value="Genomic_DNA"/>
</dbReference>
<evidence type="ECO:0000313" key="3">
    <source>
        <dbReference type="Proteomes" id="UP000027222"/>
    </source>
</evidence>
<feature type="compositionally biased region" description="Polar residues" evidence="1">
    <location>
        <begin position="97"/>
        <end position="109"/>
    </location>
</feature>
<feature type="region of interest" description="Disordered" evidence="1">
    <location>
        <begin position="90"/>
        <end position="109"/>
    </location>
</feature>
<dbReference type="HOGENOM" id="CLU_1073813_0_0_1"/>
<dbReference type="AlphaFoldDB" id="A0A067TH09"/>
<keyword evidence="3" id="KW-1185">Reference proteome</keyword>
<accession>A0A067TH09</accession>
<evidence type="ECO:0000313" key="2">
    <source>
        <dbReference type="EMBL" id="KDR78273.1"/>
    </source>
</evidence>
<gene>
    <name evidence="2" type="ORF">GALMADRAFT_1311095</name>
</gene>
<dbReference type="Gene3D" id="2.130.10.10">
    <property type="entry name" value="YVTN repeat-like/Quinoprotein amine dehydrogenase"/>
    <property type="match status" value="1"/>
</dbReference>
<dbReference type="OrthoDB" id="10263272at2759"/>
<dbReference type="Proteomes" id="UP000027222">
    <property type="component" value="Unassembled WGS sequence"/>
</dbReference>
<organism evidence="2 3">
    <name type="scientific">Galerina marginata (strain CBS 339.88)</name>
    <dbReference type="NCBI Taxonomy" id="685588"/>
    <lineage>
        <taxon>Eukaryota</taxon>
        <taxon>Fungi</taxon>
        <taxon>Dikarya</taxon>
        <taxon>Basidiomycota</taxon>
        <taxon>Agaricomycotina</taxon>
        <taxon>Agaricomycetes</taxon>
        <taxon>Agaricomycetidae</taxon>
        <taxon>Agaricales</taxon>
        <taxon>Agaricineae</taxon>
        <taxon>Strophariaceae</taxon>
        <taxon>Galerina</taxon>
    </lineage>
</organism>
<dbReference type="SUPFAM" id="SSF117289">
    <property type="entry name" value="Nucleoporin domain"/>
    <property type="match status" value="1"/>
</dbReference>
<proteinExistence type="predicted"/>
<evidence type="ECO:0000256" key="1">
    <source>
        <dbReference type="SAM" id="MobiDB-lite"/>
    </source>
</evidence>